<dbReference type="InterPro" id="IPR003200">
    <property type="entry name" value="Nict_dMeBzImd_PRibTrfase"/>
</dbReference>
<dbReference type="SUPFAM" id="SSF52733">
    <property type="entry name" value="Nicotinate mononucleotide:5,6-dimethylbenzimidazole phosphoribosyltransferase (CobT)"/>
    <property type="match status" value="1"/>
</dbReference>
<reference evidence="1 2" key="1">
    <citation type="submission" date="2017-04" db="EMBL/GenBank/DDBJ databases">
        <authorList>
            <person name="Afonso C.L."/>
            <person name="Miller P.J."/>
            <person name="Scott M.A."/>
            <person name="Spackman E."/>
            <person name="Goraichik I."/>
            <person name="Dimitrov K.M."/>
            <person name="Suarez D.L."/>
            <person name="Swayne D.E."/>
        </authorList>
    </citation>
    <scope>NUCLEOTIDE SEQUENCE [LARGE SCALE GENOMIC DNA]</scope>
    <source>
        <strain evidence="1 2">B5P</strain>
    </source>
</reference>
<dbReference type="PANTHER" id="PTHR43463:SF1">
    <property type="entry name" value="NICOTINATE-NUCLEOTIDE--DIMETHYLBENZIMIDAZOLE PHOSPHORIBOSYLTRANSFERASE"/>
    <property type="match status" value="1"/>
</dbReference>
<dbReference type="EMBL" id="FXBL01000004">
    <property type="protein sequence ID" value="SMH47295.1"/>
    <property type="molecule type" value="Genomic_DNA"/>
</dbReference>
<organism evidence="1 2">
    <name type="scientific">Mesorhizobium australicum</name>
    <dbReference type="NCBI Taxonomy" id="536018"/>
    <lineage>
        <taxon>Bacteria</taxon>
        <taxon>Pseudomonadati</taxon>
        <taxon>Pseudomonadota</taxon>
        <taxon>Alphaproteobacteria</taxon>
        <taxon>Hyphomicrobiales</taxon>
        <taxon>Phyllobacteriaceae</taxon>
        <taxon>Mesorhizobium</taxon>
    </lineage>
</organism>
<keyword evidence="1" id="KW-0808">Transferase</keyword>
<dbReference type="GO" id="GO:0008939">
    <property type="term" value="F:nicotinate-nucleotide-dimethylbenzimidazole phosphoribosyltransferase activity"/>
    <property type="evidence" value="ECO:0007669"/>
    <property type="project" value="InterPro"/>
</dbReference>
<evidence type="ECO:0000313" key="2">
    <source>
        <dbReference type="Proteomes" id="UP000193083"/>
    </source>
</evidence>
<dbReference type="Proteomes" id="UP000193083">
    <property type="component" value="Unassembled WGS sequence"/>
</dbReference>
<dbReference type="Gene3D" id="3.40.50.10210">
    <property type="match status" value="1"/>
</dbReference>
<accession>A0A1X7P8X6</accession>
<dbReference type="Pfam" id="PF02277">
    <property type="entry name" value="DBI_PRT"/>
    <property type="match status" value="1"/>
</dbReference>
<keyword evidence="2" id="KW-1185">Reference proteome</keyword>
<dbReference type="PANTHER" id="PTHR43463">
    <property type="entry name" value="NICOTINATE-NUCLEOTIDE--DIMETHYLBENZIMIDAZOLE PHOSPHORIBOSYLTRANSFERASE"/>
    <property type="match status" value="1"/>
</dbReference>
<dbReference type="RefSeq" id="WP_085465311.1">
    <property type="nucleotide sequence ID" value="NZ_FXBL01000004.1"/>
</dbReference>
<evidence type="ECO:0000313" key="1">
    <source>
        <dbReference type="EMBL" id="SMH47295.1"/>
    </source>
</evidence>
<dbReference type="InterPro" id="IPR036087">
    <property type="entry name" value="Nict_dMeBzImd_PRibTrfase_sf"/>
</dbReference>
<gene>
    <name evidence="1" type="ORF">SAMN02982922_3495</name>
</gene>
<protein>
    <submittedName>
        <fullName evidence="1">Nicotinate-nucleotide-dimethylbenzimidazole phosphoribosyltransferase</fullName>
    </submittedName>
</protein>
<sequence length="329" mass="32819">MSTEHPLDDFRALLQRMPALDAQAGGAARQLFETQGAGESRLADVAALIAAVTGGRPSMSRPSLALFAGAHGIARHGISSRRMDATLATVAACGSGDAPVSHLCAANMIGLKVYDLALHLPTGDISTAPAMDERNAAATMAFGMEAIAGGADCVLAGSIASTGDETVATALFCAFHGGDPAEWLPEGDHALRRAELVSAALGTHRAVLGDPLAALAALGGREFAAMAGAILAARVEKVPVILDGVTALAAASALWAADPAAIAHCMLADAPAGAGQRAAERLGLVPLLGEGLAGGEGTAAALATATVRDALALHAGFAAQARAATHHHH</sequence>
<dbReference type="OrthoDB" id="9781491at2"/>
<proteinExistence type="predicted"/>
<dbReference type="AlphaFoldDB" id="A0A1X7P8X6"/>
<name>A0A1X7P8X6_9HYPH</name>
<keyword evidence="1" id="KW-0328">Glycosyltransferase</keyword>